<protein>
    <recommendedName>
        <fullName evidence="3">Excreted virulence factor EspC, type VII ESX diderm</fullName>
    </recommendedName>
</protein>
<organism evidence="1 2">
    <name type="scientific">Saccharopolyspora shandongensis</name>
    <dbReference type="NCBI Taxonomy" id="418495"/>
    <lineage>
        <taxon>Bacteria</taxon>
        <taxon>Bacillati</taxon>
        <taxon>Actinomycetota</taxon>
        <taxon>Actinomycetes</taxon>
        <taxon>Pseudonocardiales</taxon>
        <taxon>Pseudonocardiaceae</taxon>
        <taxon>Saccharopolyspora</taxon>
    </lineage>
</organism>
<proteinExistence type="predicted"/>
<dbReference type="AlphaFoldDB" id="A0A1H3KZQ5"/>
<dbReference type="EMBL" id="FNOK01000029">
    <property type="protein sequence ID" value="SDY57643.1"/>
    <property type="molecule type" value="Genomic_DNA"/>
</dbReference>
<evidence type="ECO:0000313" key="1">
    <source>
        <dbReference type="EMBL" id="SDY57643.1"/>
    </source>
</evidence>
<evidence type="ECO:0000313" key="2">
    <source>
        <dbReference type="Proteomes" id="UP000199529"/>
    </source>
</evidence>
<name>A0A1H3KZQ5_9PSEU</name>
<gene>
    <name evidence="1" type="ORF">SAMN05216215_102995</name>
</gene>
<dbReference type="RefSeq" id="WP_093270744.1">
    <property type="nucleotide sequence ID" value="NZ_FNOK01000029.1"/>
</dbReference>
<sequence length="115" mass="12108">MTSEANSGPGYQVSPQDLAAQVRTLTNLGEQTNGLVTSARQLAERMPMLGTAPPAMHLAMRLREAAGQSGLTGEISAADTELNGFHNALHQTVTRYVSSDDNTAQVLRRTGGAAE</sequence>
<dbReference type="OrthoDB" id="3688895at2"/>
<evidence type="ECO:0008006" key="3">
    <source>
        <dbReference type="Google" id="ProtNLM"/>
    </source>
</evidence>
<dbReference type="Proteomes" id="UP000199529">
    <property type="component" value="Unassembled WGS sequence"/>
</dbReference>
<keyword evidence="2" id="KW-1185">Reference proteome</keyword>
<reference evidence="2" key="1">
    <citation type="submission" date="2016-10" db="EMBL/GenBank/DDBJ databases">
        <authorList>
            <person name="Varghese N."/>
            <person name="Submissions S."/>
        </authorList>
    </citation>
    <scope>NUCLEOTIDE SEQUENCE [LARGE SCALE GENOMIC DNA]</scope>
    <source>
        <strain evidence="2">CGMCC 4.3530</strain>
    </source>
</reference>
<accession>A0A1H3KZQ5</accession>
<dbReference type="STRING" id="418495.SAMN05216215_102995"/>